<dbReference type="OrthoDB" id="26525at2759"/>
<dbReference type="PROSITE" id="PS00018">
    <property type="entry name" value="EF_HAND_1"/>
    <property type="match status" value="1"/>
</dbReference>
<dbReference type="InterPro" id="IPR018247">
    <property type="entry name" value="EF_Hand_1_Ca_BS"/>
</dbReference>
<comment type="caution">
    <text evidence="5">The sequence shown here is derived from an EMBL/GenBank/DDBJ whole genome shotgun (WGS) entry which is preliminary data.</text>
</comment>
<sequence length="158" mass="18045">MKSIIINIRQREILLFFKIDYYASQADHDNSGTIDHDELVALLEQVGFSKGDEVEEIVNTIDKDGNGDIDSMEFIAGFQKKFDYNAYKLKSAFTFFSNGTPNGLIKTDQLIDALFLYGDLGKSKQQIAQSLRVMIPENMKELPDEINYNEFVDIMINQ</sequence>
<dbReference type="InterPro" id="IPR011992">
    <property type="entry name" value="EF-hand-dom_pair"/>
</dbReference>
<feature type="domain" description="EF-hand" evidence="4">
    <location>
        <begin position="49"/>
        <end position="84"/>
    </location>
</feature>
<evidence type="ECO:0000256" key="1">
    <source>
        <dbReference type="ARBA" id="ARBA00022723"/>
    </source>
</evidence>
<gene>
    <name evidence="5" type="ORF">EZS28_037682</name>
</gene>
<dbReference type="SMART" id="SM00054">
    <property type="entry name" value="EFh"/>
    <property type="match status" value="2"/>
</dbReference>
<dbReference type="CDD" id="cd00051">
    <property type="entry name" value="EFh"/>
    <property type="match status" value="1"/>
</dbReference>
<dbReference type="Pfam" id="PF13499">
    <property type="entry name" value="EF-hand_7"/>
    <property type="match status" value="1"/>
</dbReference>
<dbReference type="PANTHER" id="PTHR45942">
    <property type="entry name" value="PROTEIN PHOSPATASE 3 REGULATORY SUBUNIT B ALPHA ISOFORM TYPE 1"/>
    <property type="match status" value="1"/>
</dbReference>
<dbReference type="EMBL" id="SNRW01019002">
    <property type="protein sequence ID" value="KAA6366792.1"/>
    <property type="molecule type" value="Genomic_DNA"/>
</dbReference>
<keyword evidence="3" id="KW-0106">Calcium</keyword>
<dbReference type="GO" id="GO:0005509">
    <property type="term" value="F:calcium ion binding"/>
    <property type="evidence" value="ECO:0007669"/>
    <property type="project" value="InterPro"/>
</dbReference>
<accession>A0A5J4UA58</accession>
<keyword evidence="2" id="KW-0677">Repeat</keyword>
<dbReference type="PROSITE" id="PS50222">
    <property type="entry name" value="EF_HAND_2"/>
    <property type="match status" value="1"/>
</dbReference>
<evidence type="ECO:0000256" key="2">
    <source>
        <dbReference type="ARBA" id="ARBA00022737"/>
    </source>
</evidence>
<dbReference type="Gene3D" id="1.10.238.10">
    <property type="entry name" value="EF-hand"/>
    <property type="match status" value="2"/>
</dbReference>
<proteinExistence type="predicted"/>
<dbReference type="InterPro" id="IPR002048">
    <property type="entry name" value="EF_hand_dom"/>
</dbReference>
<protein>
    <recommendedName>
        <fullName evidence="4">EF-hand domain-containing protein</fullName>
    </recommendedName>
</protein>
<organism evidence="5 6">
    <name type="scientific">Streblomastix strix</name>
    <dbReference type="NCBI Taxonomy" id="222440"/>
    <lineage>
        <taxon>Eukaryota</taxon>
        <taxon>Metamonada</taxon>
        <taxon>Preaxostyla</taxon>
        <taxon>Oxymonadida</taxon>
        <taxon>Streblomastigidae</taxon>
        <taxon>Streblomastix</taxon>
    </lineage>
</organism>
<dbReference type="SUPFAM" id="SSF47473">
    <property type="entry name" value="EF-hand"/>
    <property type="match status" value="1"/>
</dbReference>
<name>A0A5J4UA58_9EUKA</name>
<evidence type="ECO:0000313" key="6">
    <source>
        <dbReference type="Proteomes" id="UP000324800"/>
    </source>
</evidence>
<dbReference type="AlphaFoldDB" id="A0A5J4UA58"/>
<dbReference type="Proteomes" id="UP000324800">
    <property type="component" value="Unassembled WGS sequence"/>
</dbReference>
<evidence type="ECO:0000259" key="4">
    <source>
        <dbReference type="PROSITE" id="PS50222"/>
    </source>
</evidence>
<evidence type="ECO:0000313" key="5">
    <source>
        <dbReference type="EMBL" id="KAA6366792.1"/>
    </source>
</evidence>
<evidence type="ECO:0000256" key="3">
    <source>
        <dbReference type="ARBA" id="ARBA00022837"/>
    </source>
</evidence>
<reference evidence="5 6" key="1">
    <citation type="submission" date="2019-03" db="EMBL/GenBank/DDBJ databases">
        <title>Single cell metagenomics reveals metabolic interactions within the superorganism composed of flagellate Streblomastix strix and complex community of Bacteroidetes bacteria on its surface.</title>
        <authorList>
            <person name="Treitli S.C."/>
            <person name="Kolisko M."/>
            <person name="Husnik F."/>
            <person name="Keeling P."/>
            <person name="Hampl V."/>
        </authorList>
    </citation>
    <scope>NUCLEOTIDE SEQUENCE [LARGE SCALE GENOMIC DNA]</scope>
    <source>
        <strain evidence="5">ST1C</strain>
    </source>
</reference>
<keyword evidence="1" id="KW-0479">Metal-binding</keyword>